<dbReference type="RefSeq" id="WP_221226207.1">
    <property type="nucleotide sequence ID" value="NZ_JACIDY010000016.1"/>
</dbReference>
<dbReference type="Proteomes" id="UP000561459">
    <property type="component" value="Unassembled WGS sequence"/>
</dbReference>
<name>A0A7W6C1E2_9SPHN</name>
<keyword evidence="1" id="KW-0472">Membrane</keyword>
<protein>
    <recommendedName>
        <fullName evidence="5">Superinfection immunity protein</fullName>
    </recommendedName>
</protein>
<feature type="chain" id="PRO_5031227319" description="Superinfection immunity protein" evidence="2">
    <location>
        <begin position="34"/>
        <end position="301"/>
    </location>
</feature>
<keyword evidence="1" id="KW-0812">Transmembrane</keyword>
<proteinExistence type="predicted"/>
<feature type="transmembrane region" description="Helical" evidence="1">
    <location>
        <begin position="240"/>
        <end position="260"/>
    </location>
</feature>
<dbReference type="Pfam" id="PF14373">
    <property type="entry name" value="Imm_superinfect"/>
    <property type="match status" value="1"/>
</dbReference>
<keyword evidence="1" id="KW-1133">Transmembrane helix</keyword>
<reference evidence="3 4" key="1">
    <citation type="submission" date="2020-08" db="EMBL/GenBank/DDBJ databases">
        <title>Genomic Encyclopedia of Type Strains, Phase IV (KMG-IV): sequencing the most valuable type-strain genomes for metagenomic binning, comparative biology and taxonomic classification.</title>
        <authorList>
            <person name="Goeker M."/>
        </authorList>
    </citation>
    <scope>NUCLEOTIDE SEQUENCE [LARGE SCALE GENOMIC DNA]</scope>
    <source>
        <strain evidence="3 4">DSM 27568</strain>
    </source>
</reference>
<evidence type="ECO:0000313" key="3">
    <source>
        <dbReference type="EMBL" id="MBB3941721.1"/>
    </source>
</evidence>
<comment type="caution">
    <text evidence="3">The sequence shown here is derived from an EMBL/GenBank/DDBJ whole genome shotgun (WGS) entry which is preliminary data.</text>
</comment>
<accession>A0A7W6C1E2</accession>
<keyword evidence="2" id="KW-0732">Signal</keyword>
<evidence type="ECO:0008006" key="5">
    <source>
        <dbReference type="Google" id="ProtNLM"/>
    </source>
</evidence>
<feature type="signal peptide" evidence="2">
    <location>
        <begin position="1"/>
        <end position="33"/>
    </location>
</feature>
<evidence type="ECO:0000313" key="4">
    <source>
        <dbReference type="Proteomes" id="UP000561459"/>
    </source>
</evidence>
<evidence type="ECO:0000256" key="2">
    <source>
        <dbReference type="SAM" id="SignalP"/>
    </source>
</evidence>
<feature type="transmembrane region" description="Helical" evidence="1">
    <location>
        <begin position="272"/>
        <end position="293"/>
    </location>
</feature>
<keyword evidence="4" id="KW-1185">Reference proteome</keyword>
<dbReference type="InterPro" id="IPR016410">
    <property type="entry name" value="Phage_imm"/>
</dbReference>
<sequence>MAQGRAFQVRQVIGGFAVLFILLLGGNSAPANAADICNAVALIDIPEATTGYGLKKGEIDEAVTQYNVDRNGDGQFCSHGGGCYPRYIVVDGRKVEALRLTNCKIGAAEPPIAGLPDDDTTIYGIDVDRSKNSAADLKSDDVDNALLNLGMCSACASNAAYLYIHSPASKCGSKVADALAGDKSAIDALQTDPDYCQVSYPTPAAPATATTATPAPFESADAPAVAPPATSTTETDPTTLIKAGIAAAAILYFVPTLIAFMRRKRNARAIFALNLFLGWSFLGWVAALVWSLLTDGTSEQV</sequence>
<dbReference type="EMBL" id="JACIDY010000016">
    <property type="protein sequence ID" value="MBB3941721.1"/>
    <property type="molecule type" value="Genomic_DNA"/>
</dbReference>
<gene>
    <name evidence="3" type="ORF">GGR39_003402</name>
</gene>
<dbReference type="AlphaFoldDB" id="A0A7W6C1E2"/>
<organism evidence="3 4">
    <name type="scientific">Novosphingobium fluoreni</name>
    <dbReference type="NCBI Taxonomy" id="1391222"/>
    <lineage>
        <taxon>Bacteria</taxon>
        <taxon>Pseudomonadati</taxon>
        <taxon>Pseudomonadota</taxon>
        <taxon>Alphaproteobacteria</taxon>
        <taxon>Sphingomonadales</taxon>
        <taxon>Sphingomonadaceae</taxon>
        <taxon>Novosphingobium</taxon>
    </lineage>
</organism>
<evidence type="ECO:0000256" key="1">
    <source>
        <dbReference type="SAM" id="Phobius"/>
    </source>
</evidence>